<proteinExistence type="predicted"/>
<dbReference type="Proteomes" id="UP000708208">
    <property type="component" value="Unassembled WGS sequence"/>
</dbReference>
<reference evidence="2" key="1">
    <citation type="submission" date="2021-06" db="EMBL/GenBank/DDBJ databases">
        <authorList>
            <person name="Hodson N. C."/>
            <person name="Mongue J. A."/>
            <person name="Jaron S. K."/>
        </authorList>
    </citation>
    <scope>NUCLEOTIDE SEQUENCE</scope>
</reference>
<dbReference type="EMBL" id="CAJVCH010401990">
    <property type="protein sequence ID" value="CAG7817732.1"/>
    <property type="molecule type" value="Genomic_DNA"/>
</dbReference>
<feature type="region of interest" description="Disordered" evidence="1">
    <location>
        <begin position="272"/>
        <end position="305"/>
    </location>
</feature>
<comment type="caution">
    <text evidence="2">The sequence shown here is derived from an EMBL/GenBank/DDBJ whole genome shotgun (WGS) entry which is preliminary data.</text>
</comment>
<organism evidence="2 3">
    <name type="scientific">Allacma fusca</name>
    <dbReference type="NCBI Taxonomy" id="39272"/>
    <lineage>
        <taxon>Eukaryota</taxon>
        <taxon>Metazoa</taxon>
        <taxon>Ecdysozoa</taxon>
        <taxon>Arthropoda</taxon>
        <taxon>Hexapoda</taxon>
        <taxon>Collembola</taxon>
        <taxon>Symphypleona</taxon>
        <taxon>Sminthuridae</taxon>
        <taxon>Allacma</taxon>
    </lineage>
</organism>
<name>A0A8J2KJR9_9HEXA</name>
<evidence type="ECO:0000313" key="3">
    <source>
        <dbReference type="Proteomes" id="UP000708208"/>
    </source>
</evidence>
<dbReference type="AlphaFoldDB" id="A0A8J2KJR9"/>
<feature type="compositionally biased region" description="Pro residues" evidence="1">
    <location>
        <begin position="272"/>
        <end position="282"/>
    </location>
</feature>
<gene>
    <name evidence="2" type="ORF">AFUS01_LOCUS28280</name>
</gene>
<dbReference type="OrthoDB" id="10661174at2759"/>
<feature type="compositionally biased region" description="Polar residues" evidence="1">
    <location>
        <begin position="341"/>
        <end position="353"/>
    </location>
</feature>
<feature type="region of interest" description="Disordered" evidence="1">
    <location>
        <begin position="233"/>
        <end position="257"/>
    </location>
</feature>
<evidence type="ECO:0000256" key="1">
    <source>
        <dbReference type="SAM" id="MobiDB-lite"/>
    </source>
</evidence>
<accession>A0A8J2KJR9</accession>
<evidence type="ECO:0000313" key="2">
    <source>
        <dbReference type="EMBL" id="CAG7817732.1"/>
    </source>
</evidence>
<protein>
    <submittedName>
        <fullName evidence="2">Uncharacterized protein</fullName>
    </submittedName>
</protein>
<sequence length="353" mass="40044">MYAGLRCYVPEGRKKRAWKRRATFISRIKATREKKGLSRGSIRTQQRLKLELCTVYLSSNVKTYLRTVSYLRHLGRGTTGTKLKHNKTSPTWEFGRKMMLSVGSVATISSLWLAFLSTCCLAWPTPYRRSYQYYPPMMAELGPPNQWDIAQEPYSYEQPEDYFDNPQWADIEAISNLIDMYDNAPVWGQIVNEKPEEELIELKRSQPPAGTPFGQNQRLPQSFGQPAEILTSKTQVSTSAPAVPQHVSRQPPPAPQVALKNGQKEVALLRPPVKPKATPSPEPAVISAQVTSQERQKKPSPYDTLRKYLSIEDALKKEAEKRRADSRHQKRSNFVAEEGSLTGQLNNLKKNLA</sequence>
<feature type="compositionally biased region" description="Basic and acidic residues" evidence="1">
    <location>
        <begin position="318"/>
        <end position="327"/>
    </location>
</feature>
<keyword evidence="3" id="KW-1185">Reference proteome</keyword>
<feature type="region of interest" description="Disordered" evidence="1">
    <location>
        <begin position="318"/>
        <end position="353"/>
    </location>
</feature>